<proteinExistence type="predicted"/>
<dbReference type="AlphaFoldDB" id="A0A0D0SRG0"/>
<comment type="caution">
    <text evidence="2">The sequence shown here is derived from an EMBL/GenBank/DDBJ whole genome shotgun (WGS) entry which is preliminary data.</text>
</comment>
<dbReference type="PATRIC" id="fig|294.125.peg.4"/>
<feature type="region of interest" description="Disordered" evidence="1">
    <location>
        <begin position="21"/>
        <end position="82"/>
    </location>
</feature>
<feature type="compositionally biased region" description="Polar residues" evidence="1">
    <location>
        <begin position="61"/>
        <end position="76"/>
    </location>
</feature>
<evidence type="ECO:0000313" key="3">
    <source>
        <dbReference type="Proteomes" id="UP000032210"/>
    </source>
</evidence>
<organism evidence="2 3">
    <name type="scientific">Pseudomonas fluorescens</name>
    <dbReference type="NCBI Taxonomy" id="294"/>
    <lineage>
        <taxon>Bacteria</taxon>
        <taxon>Pseudomonadati</taxon>
        <taxon>Pseudomonadota</taxon>
        <taxon>Gammaproteobacteria</taxon>
        <taxon>Pseudomonadales</taxon>
        <taxon>Pseudomonadaceae</taxon>
        <taxon>Pseudomonas</taxon>
    </lineage>
</organism>
<sequence length="126" mass="13614">MTGSIPNVISAFGALGISTVQDRASPPAATDIGQCPARRDIQSKPYTDPDLPPPYGEGYQYTANTNDKKWTGQTAGTDDDYLDPKYELKAEAVNVRDGKVHCDYGGKRLIENGEVADPNLRLTAPE</sequence>
<protein>
    <submittedName>
        <fullName evidence="2">Uncharacterized protein</fullName>
    </submittedName>
</protein>
<dbReference type="EMBL" id="JXCQ01000001">
    <property type="protein sequence ID" value="KIR24403.1"/>
    <property type="molecule type" value="Genomic_DNA"/>
</dbReference>
<gene>
    <name evidence="2" type="ORF">PFLU3_00030</name>
</gene>
<evidence type="ECO:0000313" key="2">
    <source>
        <dbReference type="EMBL" id="KIR24403.1"/>
    </source>
</evidence>
<accession>A0A0D0SRG0</accession>
<evidence type="ECO:0000256" key="1">
    <source>
        <dbReference type="SAM" id="MobiDB-lite"/>
    </source>
</evidence>
<name>A0A0D0SRG0_PSEFL</name>
<dbReference type="RefSeq" id="WP_043046127.1">
    <property type="nucleotide sequence ID" value="NZ_JXCQ01000001.1"/>
</dbReference>
<reference evidence="2 3" key="1">
    <citation type="submission" date="2015-01" db="EMBL/GenBank/DDBJ databases">
        <title>Genome sequence of the beneficial rhizobacterium Pseudomonas fluorescens 2-79.</title>
        <authorList>
            <person name="Thuermer A."/>
            <person name="Daniel R."/>
        </authorList>
    </citation>
    <scope>NUCLEOTIDE SEQUENCE [LARGE SCALE GENOMIC DNA]</scope>
    <source>
        <strain evidence="2 3">2-79</strain>
    </source>
</reference>
<dbReference type="Proteomes" id="UP000032210">
    <property type="component" value="Unassembled WGS sequence"/>
</dbReference>